<dbReference type="AlphaFoldDB" id="A0A7I6GX46"/>
<proteinExistence type="predicted"/>
<gene>
    <name evidence="1" type="ordered locus">BGP002</name>
</gene>
<evidence type="ECO:0008006" key="3">
    <source>
        <dbReference type="Google" id="ProtNLM"/>
    </source>
</evidence>
<protein>
    <recommendedName>
        <fullName evidence="3">Cytosolic protein</fullName>
    </recommendedName>
</protein>
<accession>A0A7I6GX46</accession>
<geneLocation type="plasmid" evidence="2">
    <name>3</name>
</geneLocation>
<dbReference type="Pfam" id="PF02890">
    <property type="entry name" value="DUF226"/>
    <property type="match status" value="1"/>
</dbReference>
<dbReference type="EMBL" id="AY722917">
    <property type="protein sequence ID" value="AAU85852.1"/>
    <property type="molecule type" value="Genomic_DNA"/>
</dbReference>
<sequence>MGGKVMYHTRLMNVLWAWRASKKMFAIFFANTLNKEKKAVYLYPLKEGDVFYGIFYGYKRIKGNRFFTDYVSVCRFSKKKFKTFNKAYYLEFRFKTGSVFLYVHTISYFINGRDIRSIRKLYKKLLKLEQEVFKFYSKELQPEGIITKWVAKIKQKREEMLDQIGNLINPPSHLRVRSRFRKF</sequence>
<evidence type="ECO:0000313" key="2">
    <source>
        <dbReference type="Proteomes" id="UP000002276"/>
    </source>
</evidence>
<dbReference type="InterPro" id="IPR004180">
    <property type="entry name" value="DUF226_BOR_spp"/>
</dbReference>
<organism evidence="1">
    <name type="scientific">Borrelia garinii subsp. bavariensis (strain ATCC BAA-2496 / DSM 23469 / PBi)</name>
    <name type="common">Borreliella bavariensis</name>
    <dbReference type="NCBI Taxonomy" id="290434"/>
    <lineage>
        <taxon>Bacteria</taxon>
        <taxon>Pseudomonadati</taxon>
        <taxon>Spirochaetota</taxon>
        <taxon>Spirochaetia</taxon>
        <taxon>Spirochaetales</taxon>
        <taxon>Borreliaceae</taxon>
        <taxon>Borreliella</taxon>
    </lineage>
</organism>
<evidence type="ECO:0000313" key="1">
    <source>
        <dbReference type="EMBL" id="AAU85852.1"/>
    </source>
</evidence>
<reference evidence="1" key="2">
    <citation type="submission" date="2004-09" db="EMBL/GenBank/DDBJ databases">
        <authorList>
            <person name="Gloeckner G."/>
            <person name="Schilhabel M."/>
            <person name="Lehmann R."/>
            <person name="Platzer M."/>
        </authorList>
    </citation>
    <scope>NUCLEOTIDE SEQUENCE</scope>
    <source>
        <strain evidence="1">PBi</strain>
    </source>
</reference>
<reference evidence="1" key="1">
    <citation type="journal article" date="2004" name="Nucleic Acids Res.">
        <title>Comparative analysis of the Borrelia garinii genome.</title>
        <authorList>
            <person name="Glockner G."/>
            <person name="Lehmann R."/>
            <person name="Romualdi A."/>
            <person name="Pradella S."/>
            <person name="Schulte-Spechtel U."/>
            <person name="Schilhabel M."/>
            <person name="Wilske B."/>
            <person name="Suhnel J."/>
            <person name="Platzer M."/>
        </authorList>
    </citation>
    <scope>NUCLEOTIDE SEQUENCE [LARGE SCALE GENOMIC DNA]</scope>
    <source>
        <strain>ATCC BAA-2496 / DSM 23469 / PBi</strain>
        <strain evidence="1">PBi</strain>
        <plasmid>3</plasmid>
    </source>
</reference>
<name>A0A7I6GX46_BORGP</name>